<feature type="compositionally biased region" description="Basic and acidic residues" evidence="1">
    <location>
        <begin position="170"/>
        <end position="192"/>
    </location>
</feature>
<evidence type="ECO:0000313" key="2">
    <source>
        <dbReference type="EMBL" id="KAJ3201639.1"/>
    </source>
</evidence>
<protein>
    <submittedName>
        <fullName evidence="2">Uncharacterized protein</fullName>
    </submittedName>
</protein>
<dbReference type="AlphaFoldDB" id="A0AAD5XUQ8"/>
<proteinExistence type="predicted"/>
<evidence type="ECO:0000256" key="1">
    <source>
        <dbReference type="SAM" id="MobiDB-lite"/>
    </source>
</evidence>
<gene>
    <name evidence="2" type="ORF">HK099_002146</name>
</gene>
<reference evidence="2" key="1">
    <citation type="submission" date="2020-05" db="EMBL/GenBank/DDBJ databases">
        <title>Phylogenomic resolution of chytrid fungi.</title>
        <authorList>
            <person name="Stajich J.E."/>
            <person name="Amses K."/>
            <person name="Simmons R."/>
            <person name="Seto K."/>
            <person name="Myers J."/>
            <person name="Bonds A."/>
            <person name="Quandt C.A."/>
            <person name="Barry K."/>
            <person name="Liu P."/>
            <person name="Grigoriev I."/>
            <person name="Longcore J.E."/>
            <person name="James T.Y."/>
        </authorList>
    </citation>
    <scope>NUCLEOTIDE SEQUENCE</scope>
    <source>
        <strain evidence="2">JEL0476</strain>
    </source>
</reference>
<accession>A0AAD5XUQ8</accession>
<sequence length="273" mass="31085">IETKYCQQQKGRRAGAQHSFFSFLIFIWCKNLNNKGCVRKSIIKKWLCYIGFFESQMKVNTILAALVATTLATLYPKGSHDVVGRMSSGYAHKDLLPTRSLRAYSNNYSHKHSHYEHHDEYRPPSYRKKYYNKHHKSSYKKKKYHHHKSYLNSQDADDAVDSNSQDSDDENVHSKTTDHKTTDKSTEPETKKYSGSCVNYAKYSDLKRNCYAISCNLDPTGAAADQKCGKLSIVKQQFQAINAASADSTENAAVDSTGRQLAAPLESKYCNFF</sequence>
<dbReference type="EMBL" id="JADGJW010001695">
    <property type="protein sequence ID" value="KAJ3201639.1"/>
    <property type="molecule type" value="Genomic_DNA"/>
</dbReference>
<feature type="region of interest" description="Disordered" evidence="1">
    <location>
        <begin position="155"/>
        <end position="192"/>
    </location>
</feature>
<evidence type="ECO:0000313" key="3">
    <source>
        <dbReference type="Proteomes" id="UP001211065"/>
    </source>
</evidence>
<organism evidence="2 3">
    <name type="scientific">Clydaea vesicula</name>
    <dbReference type="NCBI Taxonomy" id="447962"/>
    <lineage>
        <taxon>Eukaryota</taxon>
        <taxon>Fungi</taxon>
        <taxon>Fungi incertae sedis</taxon>
        <taxon>Chytridiomycota</taxon>
        <taxon>Chytridiomycota incertae sedis</taxon>
        <taxon>Chytridiomycetes</taxon>
        <taxon>Lobulomycetales</taxon>
        <taxon>Lobulomycetaceae</taxon>
        <taxon>Clydaea</taxon>
    </lineage>
</organism>
<feature type="non-terminal residue" evidence="2">
    <location>
        <position position="1"/>
    </location>
</feature>
<keyword evidence="3" id="KW-1185">Reference proteome</keyword>
<comment type="caution">
    <text evidence="2">The sequence shown here is derived from an EMBL/GenBank/DDBJ whole genome shotgun (WGS) entry which is preliminary data.</text>
</comment>
<name>A0AAD5XUQ8_9FUNG</name>
<dbReference type="Proteomes" id="UP001211065">
    <property type="component" value="Unassembled WGS sequence"/>
</dbReference>